<protein>
    <submittedName>
        <fullName evidence="2">Uncharacterized protein</fullName>
    </submittedName>
</protein>
<dbReference type="STRING" id="36646.A0A1V6UYR8"/>
<dbReference type="GO" id="GO:0017057">
    <property type="term" value="F:6-phosphogluconolactonase activity"/>
    <property type="evidence" value="ECO:0007669"/>
    <property type="project" value="TreeGrafter"/>
</dbReference>
<evidence type="ECO:0000256" key="1">
    <source>
        <dbReference type="ARBA" id="ARBA00005564"/>
    </source>
</evidence>
<dbReference type="PANTHER" id="PTHR30344">
    <property type="entry name" value="6-PHOSPHOGLUCONOLACTONASE-RELATED"/>
    <property type="match status" value="1"/>
</dbReference>
<dbReference type="Gene3D" id="2.130.10.10">
    <property type="entry name" value="YVTN repeat-like/Quinoprotein amine dehydrogenase"/>
    <property type="match status" value="1"/>
</dbReference>
<comment type="similarity">
    <text evidence="1">Belongs to the cycloisomerase 2 family.</text>
</comment>
<evidence type="ECO:0000313" key="3">
    <source>
        <dbReference type="Proteomes" id="UP000191500"/>
    </source>
</evidence>
<dbReference type="AlphaFoldDB" id="A0A1V6UYR8"/>
<gene>
    <name evidence="2" type="ORF">PENCOP_c003G02245</name>
</gene>
<dbReference type="EMBL" id="MDDG01000003">
    <property type="protein sequence ID" value="OQE43552.1"/>
    <property type="molecule type" value="Genomic_DNA"/>
</dbReference>
<dbReference type="PANTHER" id="PTHR30344:SF1">
    <property type="entry name" value="6-PHOSPHOGLUCONOLACTONASE"/>
    <property type="match status" value="1"/>
</dbReference>
<dbReference type="InterPro" id="IPR050282">
    <property type="entry name" value="Cycloisomerase_2"/>
</dbReference>
<accession>A0A1V6UYR8</accession>
<evidence type="ECO:0000313" key="2">
    <source>
        <dbReference type="EMBL" id="OQE43552.1"/>
    </source>
</evidence>
<comment type="caution">
    <text evidence="2">The sequence shown here is derived from an EMBL/GenBank/DDBJ whole genome shotgun (WGS) entry which is preliminary data.</text>
</comment>
<dbReference type="Pfam" id="PF10282">
    <property type="entry name" value="Lactonase"/>
    <property type="match status" value="1"/>
</dbReference>
<organism evidence="2 3">
    <name type="scientific">Penicillium coprophilum</name>
    <dbReference type="NCBI Taxonomy" id="36646"/>
    <lineage>
        <taxon>Eukaryota</taxon>
        <taxon>Fungi</taxon>
        <taxon>Dikarya</taxon>
        <taxon>Ascomycota</taxon>
        <taxon>Pezizomycotina</taxon>
        <taxon>Eurotiomycetes</taxon>
        <taxon>Eurotiomycetidae</taxon>
        <taxon>Eurotiales</taxon>
        <taxon>Aspergillaceae</taxon>
        <taxon>Penicillium</taxon>
    </lineage>
</organism>
<dbReference type="InterPro" id="IPR011048">
    <property type="entry name" value="Haem_d1_sf"/>
</dbReference>
<dbReference type="InterPro" id="IPR015943">
    <property type="entry name" value="WD40/YVTN_repeat-like_dom_sf"/>
</dbReference>
<dbReference type="InterPro" id="IPR019405">
    <property type="entry name" value="Lactonase_7-beta_prop"/>
</dbReference>
<proteinExistence type="inferred from homology"/>
<name>A0A1V6UYR8_9EURO</name>
<sequence>MPYAQLKQTKAIQPKHNVTLPQPLDSKTCTVKADCRSHALIVPFPSCPLPLHIQPSIPQQVAAPTPNMHLQTLLPVLSALGTTAVIASQPPAHLWATHYSGNVYSLTLKDNDLSISQTLDTCGDMPSWLTLDAHTRTVYCTDESGSADPSTHGSLTALHVQPDGTLREGAVASAVGGGVNSVIYQAGGGKKYLAIAHYGGSAISTFSLPIKQNQPTLQAFHFNLTRPGKVPQQDSSHPHQVFLDPTGSFIVSPDLGADLLRVYAIENGQSGKLSECPSVNVTFGSGPRHGVFWTDASDWSVGAWSTRSQKTKAIGETMMYLANEIGGTVMVFDVSYPRSGCLSFEKTQTMVPYPGGVMPEGATPAGISRIGDDFYVSIRSDQGFAPSDSMVVLDRSPEGGPLELRDLSSALGKVPRTFAINRAGDLVAIGNQASATVAIVRRDPKTGDLGEEVATLQIGEPGKVGTAEGLSSVIWDE</sequence>
<reference evidence="3" key="1">
    <citation type="journal article" date="2017" name="Nat. Microbiol.">
        <title>Global analysis of biosynthetic gene clusters reveals vast potential of secondary metabolite production in Penicillium species.</title>
        <authorList>
            <person name="Nielsen J.C."/>
            <person name="Grijseels S."/>
            <person name="Prigent S."/>
            <person name="Ji B."/>
            <person name="Dainat J."/>
            <person name="Nielsen K.F."/>
            <person name="Frisvad J.C."/>
            <person name="Workman M."/>
            <person name="Nielsen J."/>
        </authorList>
    </citation>
    <scope>NUCLEOTIDE SEQUENCE [LARGE SCALE GENOMIC DNA]</scope>
    <source>
        <strain evidence="3">IBT 31321</strain>
    </source>
</reference>
<dbReference type="SUPFAM" id="SSF51004">
    <property type="entry name" value="C-terminal (heme d1) domain of cytochrome cd1-nitrite reductase"/>
    <property type="match status" value="1"/>
</dbReference>
<keyword evidence="3" id="KW-1185">Reference proteome</keyword>
<dbReference type="Proteomes" id="UP000191500">
    <property type="component" value="Unassembled WGS sequence"/>
</dbReference>